<feature type="transmembrane region" description="Helical" evidence="6">
    <location>
        <begin position="50"/>
        <end position="70"/>
    </location>
</feature>
<dbReference type="OrthoDB" id="9787548at2"/>
<evidence type="ECO:0000256" key="4">
    <source>
        <dbReference type="ARBA" id="ARBA00022989"/>
    </source>
</evidence>
<feature type="transmembrane region" description="Helical" evidence="6">
    <location>
        <begin position="341"/>
        <end position="366"/>
    </location>
</feature>
<comment type="caution">
    <text evidence="7">The sequence shown here is derived from an EMBL/GenBank/DDBJ whole genome shotgun (WGS) entry which is preliminary data.</text>
</comment>
<dbReference type="PRINTS" id="PR00447">
    <property type="entry name" value="NATRESASSCMP"/>
</dbReference>
<comment type="subcellular location">
    <subcellularLocation>
        <location evidence="1">Membrane</location>
        <topology evidence="1">Multi-pass membrane protein</topology>
    </subcellularLocation>
</comment>
<feature type="transmembrane region" description="Helical" evidence="6">
    <location>
        <begin position="91"/>
        <end position="119"/>
    </location>
</feature>
<feature type="transmembrane region" description="Helical" evidence="6">
    <location>
        <begin position="281"/>
        <end position="303"/>
    </location>
</feature>
<dbReference type="AlphaFoldDB" id="A0A1L8D141"/>
<reference evidence="8" key="1">
    <citation type="submission" date="2016-12" db="EMBL/GenBank/DDBJ databases">
        <title>Draft Genome Sequences od Carboxydothermus pertinax and islandicus, Hydrogenogenic Carboxydotrophic Bacteria.</title>
        <authorList>
            <person name="Fukuyama Y."/>
            <person name="Ohmae K."/>
            <person name="Yoneda Y."/>
            <person name="Yoshida T."/>
            <person name="Sako Y."/>
        </authorList>
    </citation>
    <scope>NUCLEOTIDE SEQUENCE [LARGE SCALE GENOMIC DNA]</scope>
    <source>
        <strain evidence="8">SET</strain>
    </source>
</reference>
<keyword evidence="3 6" id="KW-0812">Transmembrane</keyword>
<dbReference type="EMBL" id="BDJL01000019">
    <property type="protein sequence ID" value="GAV24878.1"/>
    <property type="molecule type" value="Genomic_DNA"/>
</dbReference>
<dbReference type="GO" id="GO:0034755">
    <property type="term" value="P:iron ion transmembrane transport"/>
    <property type="evidence" value="ECO:0007669"/>
    <property type="project" value="TreeGrafter"/>
</dbReference>
<dbReference type="GO" id="GO:0015086">
    <property type="term" value="F:cadmium ion transmembrane transporter activity"/>
    <property type="evidence" value="ECO:0007669"/>
    <property type="project" value="TreeGrafter"/>
</dbReference>
<dbReference type="Pfam" id="PF01566">
    <property type="entry name" value="Nramp"/>
    <property type="match status" value="1"/>
</dbReference>
<dbReference type="Proteomes" id="UP000187338">
    <property type="component" value="Unassembled WGS sequence"/>
</dbReference>
<feature type="transmembrane region" description="Helical" evidence="6">
    <location>
        <begin position="190"/>
        <end position="209"/>
    </location>
</feature>
<keyword evidence="5 6" id="KW-0472">Membrane</keyword>
<evidence type="ECO:0000256" key="5">
    <source>
        <dbReference type="ARBA" id="ARBA00023136"/>
    </source>
</evidence>
<evidence type="ECO:0000256" key="2">
    <source>
        <dbReference type="ARBA" id="ARBA00022448"/>
    </source>
</evidence>
<dbReference type="NCBIfam" id="NF037982">
    <property type="entry name" value="Nramp_1"/>
    <property type="match status" value="1"/>
</dbReference>
<dbReference type="STRING" id="661089.ciss_08110"/>
<feature type="transmembrane region" description="Helical" evidence="6">
    <location>
        <begin position="373"/>
        <end position="397"/>
    </location>
</feature>
<evidence type="ECO:0000256" key="1">
    <source>
        <dbReference type="ARBA" id="ARBA00004141"/>
    </source>
</evidence>
<protein>
    <submittedName>
        <fullName evidence="7">Manganese transporter</fullName>
    </submittedName>
</protein>
<evidence type="ECO:0000256" key="3">
    <source>
        <dbReference type="ARBA" id="ARBA00022692"/>
    </source>
</evidence>
<sequence>MVLEIKARSSFFYKFTAFMGPAFLVSIGYIDPGNWAANFAGGSRYGSIMLVMVLLCNLLAILFQSLVAYLTLKTGKSLAENIVERLPKPLVAFYGVLAVTGAMATDVAEFVGAALGFSLIFGLDLLKSVLIAVVFVICGYFLERQGNRKVEFLIMFFLAAIGFCYLLELLILKPEIDSLINSKIKLDPDFLFVVLSMLGATVMPHNLFLHSDLIAEKLKQRIITTKDFPVVFLENLIALNLAFLVNSAMIVVAKDMFYDCGVAVDSLRLAYHTLEPVLNGWAALLFGLALVLCGLSSSLTGTIAGQNLLEKFLPVNLSVLMRKMIIITPALYFFLKGLGEIELLLLSQVVLSFVLPFVLIVLLWFLNKIANKYLLILGWLLTAVIGVCNGILLWTAIF</sequence>
<keyword evidence="8" id="KW-1185">Reference proteome</keyword>
<evidence type="ECO:0000256" key="6">
    <source>
        <dbReference type="SAM" id="Phobius"/>
    </source>
</evidence>
<feature type="transmembrane region" description="Helical" evidence="6">
    <location>
        <begin position="12"/>
        <end position="30"/>
    </location>
</feature>
<proteinExistence type="predicted"/>
<accession>A0A1L8D141</accession>
<feature type="transmembrane region" description="Helical" evidence="6">
    <location>
        <begin position="230"/>
        <end position="253"/>
    </location>
</feature>
<dbReference type="GO" id="GO:0005384">
    <property type="term" value="F:manganese ion transmembrane transporter activity"/>
    <property type="evidence" value="ECO:0007669"/>
    <property type="project" value="TreeGrafter"/>
</dbReference>
<organism evidence="7 8">
    <name type="scientific">Carboxydothermus islandicus</name>
    <dbReference type="NCBI Taxonomy" id="661089"/>
    <lineage>
        <taxon>Bacteria</taxon>
        <taxon>Bacillati</taxon>
        <taxon>Bacillota</taxon>
        <taxon>Clostridia</taxon>
        <taxon>Thermoanaerobacterales</taxon>
        <taxon>Thermoanaerobacteraceae</taxon>
        <taxon>Carboxydothermus</taxon>
    </lineage>
</organism>
<dbReference type="GO" id="GO:0005886">
    <property type="term" value="C:plasma membrane"/>
    <property type="evidence" value="ECO:0007669"/>
    <property type="project" value="TreeGrafter"/>
</dbReference>
<feature type="transmembrane region" description="Helical" evidence="6">
    <location>
        <begin position="150"/>
        <end position="170"/>
    </location>
</feature>
<keyword evidence="2" id="KW-0813">Transport</keyword>
<gene>
    <name evidence="7" type="ORF">ciss_08110</name>
</gene>
<dbReference type="PANTHER" id="PTHR11706:SF33">
    <property type="entry name" value="NATURAL RESISTANCE-ASSOCIATED MACROPHAGE PROTEIN 2"/>
    <property type="match status" value="1"/>
</dbReference>
<name>A0A1L8D141_9THEO</name>
<evidence type="ECO:0000313" key="8">
    <source>
        <dbReference type="Proteomes" id="UP000187338"/>
    </source>
</evidence>
<dbReference type="PANTHER" id="PTHR11706">
    <property type="entry name" value="SOLUTE CARRIER PROTEIN FAMILY 11 MEMBER"/>
    <property type="match status" value="1"/>
</dbReference>
<dbReference type="InterPro" id="IPR001046">
    <property type="entry name" value="NRAMP_fam"/>
</dbReference>
<feature type="transmembrane region" description="Helical" evidence="6">
    <location>
        <begin position="125"/>
        <end position="143"/>
    </location>
</feature>
<evidence type="ECO:0000313" key="7">
    <source>
        <dbReference type="EMBL" id="GAV24878.1"/>
    </source>
</evidence>
<feature type="transmembrane region" description="Helical" evidence="6">
    <location>
        <begin position="315"/>
        <end position="335"/>
    </location>
</feature>
<dbReference type="RefSeq" id="WP_075865062.1">
    <property type="nucleotide sequence ID" value="NZ_BDJL01000019.1"/>
</dbReference>
<keyword evidence="4 6" id="KW-1133">Transmembrane helix</keyword>